<dbReference type="InterPro" id="IPR022644">
    <property type="entry name" value="De-COase2_N"/>
</dbReference>
<organism evidence="10 11">
    <name type="scientific">Kosmotoga pacifica</name>
    <dbReference type="NCBI Taxonomy" id="1330330"/>
    <lineage>
        <taxon>Bacteria</taxon>
        <taxon>Thermotogati</taxon>
        <taxon>Thermotogota</taxon>
        <taxon>Thermotogae</taxon>
        <taxon>Kosmotogales</taxon>
        <taxon>Kosmotogaceae</taxon>
        <taxon>Kosmotoga</taxon>
    </lineage>
</organism>
<reference evidence="10 11" key="1">
    <citation type="submission" date="2015-04" db="EMBL/GenBank/DDBJ databases">
        <title>Complete Genome Sequence of Kosmotoga pacifica SLHLJ1.</title>
        <authorList>
            <person name="Jiang L.J."/>
            <person name="Shao Z.Z."/>
            <person name="Jebbar M."/>
        </authorList>
    </citation>
    <scope>NUCLEOTIDE SEQUENCE [LARGE SCALE GENOMIC DNA]</scope>
    <source>
        <strain evidence="10 11">SLHLJ1</strain>
    </source>
</reference>
<dbReference type="STRING" id="1330330.IX53_03165"/>
<comment type="cofactor">
    <cofactor evidence="1 8">
        <name>pyridoxal 5'-phosphate</name>
        <dbReference type="ChEBI" id="CHEBI:597326"/>
    </cofactor>
</comment>
<evidence type="ECO:0000256" key="5">
    <source>
        <dbReference type="ARBA" id="ARBA00034115"/>
    </source>
</evidence>
<keyword evidence="3 8" id="KW-0663">Pyridoxal phosphate</keyword>
<dbReference type="PANTHER" id="PTHR11482:SF6">
    <property type="entry name" value="ORNITHINE DECARBOXYLASE 1-RELATED"/>
    <property type="match status" value="1"/>
</dbReference>
<dbReference type="InterPro" id="IPR002433">
    <property type="entry name" value="Orn_de-COase"/>
</dbReference>
<dbReference type="Gene3D" id="2.40.37.10">
    <property type="entry name" value="Lyase, Ornithine Decarboxylase, Chain A, domain 1"/>
    <property type="match status" value="1"/>
</dbReference>
<evidence type="ECO:0000256" key="1">
    <source>
        <dbReference type="ARBA" id="ARBA00001933"/>
    </source>
</evidence>
<evidence type="ECO:0000259" key="9">
    <source>
        <dbReference type="Pfam" id="PF02784"/>
    </source>
</evidence>
<dbReference type="SUPFAM" id="SSF51419">
    <property type="entry name" value="PLP-binding barrel"/>
    <property type="match status" value="1"/>
</dbReference>
<proteinExistence type="inferred from homology"/>
<dbReference type="EMBL" id="CP011232">
    <property type="protein sequence ID" value="AKI96986.1"/>
    <property type="molecule type" value="Genomic_DNA"/>
</dbReference>
<comment type="similarity">
    <text evidence="2">Belongs to the Orn/Lys/Arg decarboxylase class-II family.</text>
</comment>
<protein>
    <recommendedName>
        <fullName evidence="6">ornithine decarboxylase</fullName>
        <ecNumber evidence="6">4.1.1.17</ecNumber>
    </recommendedName>
</protein>
<dbReference type="EC" id="4.1.1.17" evidence="6"/>
<gene>
    <name evidence="10" type="ORF">IX53_03165</name>
</gene>
<comment type="pathway">
    <text evidence="5">Amine and polyamine biosynthesis; putrescine biosynthesis via L-ornithine pathway; putrescine from L-ornithine: step 1/1.</text>
</comment>
<dbReference type="PATRIC" id="fig|1330330.3.peg.633"/>
<keyword evidence="4" id="KW-0456">Lyase</keyword>
<dbReference type="PROSITE" id="PS00878">
    <property type="entry name" value="ODR_DC_2_1"/>
    <property type="match status" value="1"/>
</dbReference>
<dbReference type="RefSeq" id="WP_047754121.1">
    <property type="nucleotide sequence ID" value="NZ_CAJUHA010000019.1"/>
</dbReference>
<dbReference type="Gene3D" id="3.20.20.10">
    <property type="entry name" value="Alanine racemase"/>
    <property type="match status" value="1"/>
</dbReference>
<evidence type="ECO:0000256" key="4">
    <source>
        <dbReference type="ARBA" id="ARBA00023239"/>
    </source>
</evidence>
<sequence length="392" mass="43888">MQVTPVVRTLARSLETPFLLMDLSYVRNNYYDIINHVNNVRVFYAVKANSHPRIVSLLNTLGSSFDVASRGEIDKLLSLNITPDRMSFGNTIKKIEDIKYAHSVGVEYFAADSEMEIEKIAAHAPGSKVYVRIMTTGSDSDWPLSKKFGTDVEHVISILRYADNLGLDAYGVSFHVGSQNYNVANWEKAIIEAAKVFKVLRTEGINLRMINLGGGMPVKHIKEIPSVKEIGDVINRAIERELSFVPNLEVFIEPGRSMVGNAGILVSQVILRSRKGNEDWVYADAGVFHGLTETIENFRYEIIVDGKQDDKKEIFTLAGPSCDSIDTIYEKVELPKTIGYGDILYFINAGAYTTEYATNFNGIKAPGVYFVEDFTLAESEFFQDEKGFEQDL</sequence>
<dbReference type="PRINTS" id="PR01179">
    <property type="entry name" value="ODADCRBXLASE"/>
</dbReference>
<dbReference type="InterPro" id="IPR022657">
    <property type="entry name" value="De-COase2_CS"/>
</dbReference>
<dbReference type="GO" id="GO:0005737">
    <property type="term" value="C:cytoplasm"/>
    <property type="evidence" value="ECO:0007669"/>
    <property type="project" value="TreeGrafter"/>
</dbReference>
<feature type="active site" description="Proton donor" evidence="8">
    <location>
        <position position="322"/>
    </location>
</feature>
<dbReference type="FunFam" id="3.20.20.10:FF:000008">
    <property type="entry name" value="Ornithine decarboxylase"/>
    <property type="match status" value="1"/>
</dbReference>
<evidence type="ECO:0000256" key="8">
    <source>
        <dbReference type="PIRSR" id="PIRSR600183-50"/>
    </source>
</evidence>
<evidence type="ECO:0000256" key="7">
    <source>
        <dbReference type="ARBA" id="ARBA00049127"/>
    </source>
</evidence>
<dbReference type="InterPro" id="IPR029066">
    <property type="entry name" value="PLP-binding_barrel"/>
</dbReference>
<accession>A0A0G2ZA75</accession>
<evidence type="ECO:0000256" key="2">
    <source>
        <dbReference type="ARBA" id="ARBA00008872"/>
    </source>
</evidence>
<feature type="domain" description="Orn/DAP/Arg decarboxylase 2 N-terminal" evidence="9">
    <location>
        <begin position="28"/>
        <end position="259"/>
    </location>
</feature>
<dbReference type="GO" id="GO:0033387">
    <property type="term" value="P:putrescine biosynthetic process from arginine, via ornithine"/>
    <property type="evidence" value="ECO:0007669"/>
    <property type="project" value="TreeGrafter"/>
</dbReference>
<dbReference type="AlphaFoldDB" id="A0A0G2ZA75"/>
<dbReference type="GO" id="GO:0004586">
    <property type="term" value="F:ornithine decarboxylase activity"/>
    <property type="evidence" value="ECO:0007669"/>
    <property type="project" value="UniProtKB-EC"/>
</dbReference>
<dbReference type="PRINTS" id="PR01182">
    <property type="entry name" value="ORNDCRBXLASE"/>
</dbReference>
<dbReference type="PANTHER" id="PTHR11482">
    <property type="entry name" value="ARGININE/DIAMINOPIMELATE/ORNITHINE DECARBOXYLASE"/>
    <property type="match status" value="1"/>
</dbReference>
<name>A0A0G2ZA75_9BACT</name>
<evidence type="ECO:0000313" key="10">
    <source>
        <dbReference type="EMBL" id="AKI96986.1"/>
    </source>
</evidence>
<dbReference type="InterPro" id="IPR022653">
    <property type="entry name" value="De-COase2_pyr-phos_BS"/>
</dbReference>
<dbReference type="OrthoDB" id="9802241at2"/>
<dbReference type="InterPro" id="IPR009006">
    <property type="entry name" value="Ala_racemase/Decarboxylase_C"/>
</dbReference>
<comment type="catalytic activity">
    <reaction evidence="7">
        <text>L-ornithine + H(+) = putrescine + CO2</text>
        <dbReference type="Rhea" id="RHEA:22964"/>
        <dbReference type="ChEBI" id="CHEBI:15378"/>
        <dbReference type="ChEBI" id="CHEBI:16526"/>
        <dbReference type="ChEBI" id="CHEBI:46911"/>
        <dbReference type="ChEBI" id="CHEBI:326268"/>
        <dbReference type="EC" id="4.1.1.17"/>
    </reaction>
</comment>
<evidence type="ECO:0000313" key="11">
    <source>
        <dbReference type="Proteomes" id="UP000035159"/>
    </source>
</evidence>
<dbReference type="PROSITE" id="PS00879">
    <property type="entry name" value="ODR_DC_2_2"/>
    <property type="match status" value="1"/>
</dbReference>
<dbReference type="KEGG" id="kpf:IX53_03165"/>
<dbReference type="SUPFAM" id="SSF50621">
    <property type="entry name" value="Alanine racemase C-terminal domain-like"/>
    <property type="match status" value="1"/>
</dbReference>
<feature type="modified residue" description="N6-(pyridoxal phosphate)lysine" evidence="8">
    <location>
        <position position="47"/>
    </location>
</feature>
<dbReference type="Proteomes" id="UP000035159">
    <property type="component" value="Chromosome"/>
</dbReference>
<evidence type="ECO:0000256" key="3">
    <source>
        <dbReference type="ARBA" id="ARBA00022898"/>
    </source>
</evidence>
<dbReference type="Pfam" id="PF02784">
    <property type="entry name" value="Orn_Arg_deC_N"/>
    <property type="match status" value="1"/>
</dbReference>
<dbReference type="CDD" id="cd00622">
    <property type="entry name" value="PLPDE_III_ODC"/>
    <property type="match status" value="1"/>
</dbReference>
<keyword evidence="11" id="KW-1185">Reference proteome</keyword>
<evidence type="ECO:0000256" key="6">
    <source>
        <dbReference type="ARBA" id="ARBA00034138"/>
    </source>
</evidence>
<dbReference type="InterPro" id="IPR000183">
    <property type="entry name" value="Orn/DAP/Arg_de-COase"/>
</dbReference>